<organism evidence="6 8">
    <name type="scientific">Rotaria sordida</name>
    <dbReference type="NCBI Taxonomy" id="392033"/>
    <lineage>
        <taxon>Eukaryota</taxon>
        <taxon>Metazoa</taxon>
        <taxon>Spiralia</taxon>
        <taxon>Gnathifera</taxon>
        <taxon>Rotifera</taxon>
        <taxon>Eurotatoria</taxon>
        <taxon>Bdelloidea</taxon>
        <taxon>Philodinida</taxon>
        <taxon>Philodinidae</taxon>
        <taxon>Rotaria</taxon>
    </lineage>
</organism>
<dbReference type="PROSITE" id="PS51228">
    <property type="entry name" value="ACB_2"/>
    <property type="match status" value="1"/>
</dbReference>
<dbReference type="InterPro" id="IPR036598">
    <property type="entry name" value="GOLD_dom_sf"/>
</dbReference>
<reference evidence="6" key="1">
    <citation type="submission" date="2021-02" db="EMBL/GenBank/DDBJ databases">
        <authorList>
            <person name="Nowell W R."/>
        </authorList>
    </citation>
    <scope>NUCLEOTIDE SEQUENCE</scope>
</reference>
<dbReference type="GO" id="GO:0000139">
    <property type="term" value="C:Golgi membrane"/>
    <property type="evidence" value="ECO:0007669"/>
    <property type="project" value="TreeGrafter"/>
</dbReference>
<feature type="coiled-coil region" evidence="2">
    <location>
        <begin position="155"/>
        <end position="186"/>
    </location>
</feature>
<dbReference type="Pfam" id="PF00887">
    <property type="entry name" value="ACBP"/>
    <property type="match status" value="1"/>
</dbReference>
<dbReference type="SUPFAM" id="SSF47027">
    <property type="entry name" value="Acyl-CoA binding protein"/>
    <property type="match status" value="1"/>
</dbReference>
<feature type="compositionally biased region" description="Acidic residues" evidence="3">
    <location>
        <begin position="474"/>
        <end position="486"/>
    </location>
</feature>
<accession>A0A813TGM2</accession>
<dbReference type="PANTHER" id="PTHR22973">
    <property type="entry name" value="LD35087P"/>
    <property type="match status" value="1"/>
</dbReference>
<dbReference type="EMBL" id="CAJNOO010000117">
    <property type="protein sequence ID" value="CAF0812281.1"/>
    <property type="molecule type" value="Genomic_DNA"/>
</dbReference>
<comment type="caution">
    <text evidence="6">The sequence shown here is derived from an EMBL/GenBank/DDBJ whole genome shotgun (WGS) entry which is preliminary data.</text>
</comment>
<dbReference type="Gene3D" id="2.60.120.680">
    <property type="entry name" value="GOLD domain"/>
    <property type="match status" value="1"/>
</dbReference>
<feature type="domain" description="ACB" evidence="5">
    <location>
        <begin position="56"/>
        <end position="148"/>
    </location>
</feature>
<dbReference type="GO" id="GO:0000062">
    <property type="term" value="F:fatty-acyl-CoA binding"/>
    <property type="evidence" value="ECO:0007669"/>
    <property type="project" value="InterPro"/>
</dbReference>
<dbReference type="InterPro" id="IPR052269">
    <property type="entry name" value="Golgi-PI4KB_interaction"/>
</dbReference>
<evidence type="ECO:0000256" key="1">
    <source>
        <dbReference type="ARBA" id="ARBA00022990"/>
    </source>
</evidence>
<dbReference type="Gene3D" id="1.20.80.10">
    <property type="match status" value="1"/>
</dbReference>
<dbReference type="Proteomes" id="UP000663823">
    <property type="component" value="Unassembled WGS sequence"/>
</dbReference>
<feature type="region of interest" description="Disordered" evidence="3">
    <location>
        <begin position="371"/>
        <end position="392"/>
    </location>
</feature>
<evidence type="ECO:0000256" key="3">
    <source>
        <dbReference type="SAM" id="MobiDB-lite"/>
    </source>
</evidence>
<feature type="compositionally biased region" description="Basic and acidic residues" evidence="3">
    <location>
        <begin position="487"/>
        <end position="497"/>
    </location>
</feature>
<sequence>MPLCYDEILADNSFGQIIFVAPNTNTIMSSSMTNNSDINTNEDKSLSLMEQYGFSLDNLFDIARQFLKDKQGSKAIQLKYAENVRFVALSKQATIGKWDPSYTPNVGLLDVVGNDRKQAWIALGDMSKDQAKEEFIKLLLERCPMFEHHLEAHHVENEDKDRLKKEDEARRLIEQEAERVKQYELEQVSRLEEQKKKREEFQRKQIQDALNQQTYPQFKNYAEQQFKDNRQAQDELIRQLQEQHFQQYMQKVYQQQLLYQQQHNRTKPNMEQQSTTLPFINQMSPLGPAPTQLPPVVHPPSQPFTNGTNSMDEIKTESTVPIQSHFESLSLNTSLQPSARNDLSQQQFPSVQINNEFSGTQQSIDEHSIDNDMTINSNDELSNEDGTREYPNLAPANMWTRKDIKEFKDAVRKEKEAVIKIGSGETVTVRVPTHEDGRCIFWEFATDYYDIGFGLYFEWSQVQSNTVTVHVSDSSEDEEDEGEDGTNQEKKDIEKGSRISNKPPRPYQDEIVPIFRRDSHEEIYAGSHPYPGNGVYLLKFDNSYSLWRSKTLYYRVYYSR</sequence>
<dbReference type="Pfam" id="PF13897">
    <property type="entry name" value="GOLD_2"/>
    <property type="match status" value="1"/>
</dbReference>
<evidence type="ECO:0000313" key="8">
    <source>
        <dbReference type="Proteomes" id="UP000663882"/>
    </source>
</evidence>
<dbReference type="InterPro" id="IPR009038">
    <property type="entry name" value="GOLD_dom"/>
</dbReference>
<evidence type="ECO:0000313" key="7">
    <source>
        <dbReference type="EMBL" id="CAF3843187.1"/>
    </source>
</evidence>
<dbReference type="SUPFAM" id="SSF101576">
    <property type="entry name" value="Supernatant protein factor (SPF), C-terminal domain"/>
    <property type="match status" value="1"/>
</dbReference>
<dbReference type="OrthoDB" id="5839451at2759"/>
<feature type="region of interest" description="Disordered" evidence="3">
    <location>
        <begin position="470"/>
        <end position="508"/>
    </location>
</feature>
<dbReference type="Proteomes" id="UP000663882">
    <property type="component" value="Unassembled WGS sequence"/>
</dbReference>
<keyword evidence="1" id="KW-0007">Acetylation</keyword>
<protein>
    <recommendedName>
        <fullName evidence="9">Golgi resident protein GCP60</fullName>
    </recommendedName>
</protein>
<dbReference type="InterPro" id="IPR014352">
    <property type="entry name" value="FERM/acyl-CoA-bd_prot_sf"/>
</dbReference>
<dbReference type="InterPro" id="IPR035984">
    <property type="entry name" value="Acyl-CoA-binding_sf"/>
</dbReference>
<evidence type="ECO:0000313" key="6">
    <source>
        <dbReference type="EMBL" id="CAF0812281.1"/>
    </source>
</evidence>
<proteinExistence type="predicted"/>
<keyword evidence="2" id="KW-0175">Coiled coil</keyword>
<feature type="compositionally biased region" description="Polar residues" evidence="3">
    <location>
        <begin position="371"/>
        <end position="380"/>
    </location>
</feature>
<evidence type="ECO:0000259" key="4">
    <source>
        <dbReference type="PROSITE" id="PS50866"/>
    </source>
</evidence>
<dbReference type="EMBL" id="CAJOAX010003234">
    <property type="protein sequence ID" value="CAF3843187.1"/>
    <property type="molecule type" value="Genomic_DNA"/>
</dbReference>
<evidence type="ECO:0000259" key="5">
    <source>
        <dbReference type="PROSITE" id="PS51228"/>
    </source>
</evidence>
<feature type="domain" description="GOLD" evidence="4">
    <location>
        <begin position="408"/>
        <end position="558"/>
    </location>
</feature>
<dbReference type="InterPro" id="IPR000582">
    <property type="entry name" value="Acyl-CoA-binding_protein"/>
</dbReference>
<name>A0A813TGM2_9BILA</name>
<evidence type="ECO:0008006" key="9">
    <source>
        <dbReference type="Google" id="ProtNLM"/>
    </source>
</evidence>
<dbReference type="PANTHER" id="PTHR22973:SF12">
    <property type="entry name" value="LD35087P"/>
    <property type="match status" value="1"/>
</dbReference>
<dbReference type="PROSITE" id="PS50866">
    <property type="entry name" value="GOLD"/>
    <property type="match status" value="1"/>
</dbReference>
<gene>
    <name evidence="7" type="ORF">OTI717_LOCUS20711</name>
    <name evidence="6" type="ORF">RFH988_LOCUS4494</name>
</gene>
<dbReference type="AlphaFoldDB" id="A0A813TGM2"/>
<evidence type="ECO:0000256" key="2">
    <source>
        <dbReference type="SAM" id="Coils"/>
    </source>
</evidence>